<organism evidence="1 2">
    <name type="scientific">Geoalkalibacter ferrihydriticus DSM 17813</name>
    <dbReference type="NCBI Taxonomy" id="1121915"/>
    <lineage>
        <taxon>Bacteria</taxon>
        <taxon>Pseudomonadati</taxon>
        <taxon>Thermodesulfobacteriota</taxon>
        <taxon>Desulfuromonadia</taxon>
        <taxon>Desulfuromonadales</taxon>
        <taxon>Geoalkalibacteraceae</taxon>
        <taxon>Geoalkalibacter</taxon>
    </lineage>
</organism>
<keyword evidence="2" id="KW-1185">Reference proteome</keyword>
<evidence type="ECO:0000313" key="1">
    <source>
        <dbReference type="EMBL" id="KIH76867.1"/>
    </source>
</evidence>
<name>A0A0C2HVV9_9BACT</name>
<reference evidence="1 2" key="1">
    <citation type="submission" date="2014-12" db="EMBL/GenBank/DDBJ databases">
        <title>Genomes of Geoalkalibacter ferrihydriticus and Geoalkalibacter subterraneus, two haloalkaliphilic metal-reducing members of the Geobacteraceae.</title>
        <authorList>
            <person name="Badalamenti J.P."/>
            <person name="Torres C.I."/>
            <person name="Krajmalnik-Brown R."/>
            <person name="Bond D.R."/>
        </authorList>
    </citation>
    <scope>NUCLEOTIDE SEQUENCE [LARGE SCALE GENOMIC DNA]</scope>
    <source>
        <strain evidence="1 2">DSM 17813</strain>
    </source>
</reference>
<sequence>MKLYTKQHPHYCGVDLHADAMYVCILNATGEVVVHQNIPTRPKAFLRLIKPYRANLVVGCECMFT</sequence>
<dbReference type="Proteomes" id="UP000035068">
    <property type="component" value="Unassembled WGS sequence"/>
</dbReference>
<accession>A0A0C2HVV9</accession>
<gene>
    <name evidence="1" type="ORF">GFER_07115</name>
</gene>
<dbReference type="AlphaFoldDB" id="A0A0C2HVV9"/>
<proteinExistence type="predicted"/>
<evidence type="ECO:0000313" key="2">
    <source>
        <dbReference type="Proteomes" id="UP000035068"/>
    </source>
</evidence>
<comment type="caution">
    <text evidence="1">The sequence shown here is derived from an EMBL/GenBank/DDBJ whole genome shotgun (WGS) entry which is preliminary data.</text>
</comment>
<protein>
    <recommendedName>
        <fullName evidence="3">Transposase</fullName>
    </recommendedName>
</protein>
<evidence type="ECO:0008006" key="3">
    <source>
        <dbReference type="Google" id="ProtNLM"/>
    </source>
</evidence>
<dbReference type="EMBL" id="JWJD01000002">
    <property type="protein sequence ID" value="KIH76867.1"/>
    <property type="molecule type" value="Genomic_DNA"/>
</dbReference>